<dbReference type="RefSeq" id="WP_084254272.1">
    <property type="nucleotide sequence ID" value="NZ_CP158977.1"/>
</dbReference>
<dbReference type="SUPFAM" id="SSF47413">
    <property type="entry name" value="lambda repressor-like DNA-binding domains"/>
    <property type="match status" value="1"/>
</dbReference>
<sequence>MTFADQLTSQRKRAGYTRSALAKELGVSLNQVAKWESGES</sequence>
<dbReference type="GeneID" id="93383787"/>
<accession>A0AAP5TC73</accession>
<dbReference type="GO" id="GO:0003677">
    <property type="term" value="F:DNA binding"/>
    <property type="evidence" value="ECO:0007669"/>
    <property type="project" value="InterPro"/>
</dbReference>
<name>A0AAP5TC73_9LACO</name>
<dbReference type="CDD" id="cd00093">
    <property type="entry name" value="HTH_XRE"/>
    <property type="match status" value="1"/>
</dbReference>
<gene>
    <name evidence="2" type="ORF">GA842_09200</name>
</gene>
<dbReference type="Proteomes" id="UP001275867">
    <property type="component" value="Unassembled WGS sequence"/>
</dbReference>
<dbReference type="AlphaFoldDB" id="A0AAP5TC73"/>
<proteinExistence type="predicted"/>
<evidence type="ECO:0000259" key="1">
    <source>
        <dbReference type="PROSITE" id="PS50943"/>
    </source>
</evidence>
<dbReference type="EMBL" id="WERX01000035">
    <property type="protein sequence ID" value="MDV7695025.1"/>
    <property type="molecule type" value="Genomic_DNA"/>
</dbReference>
<evidence type="ECO:0000313" key="3">
    <source>
        <dbReference type="Proteomes" id="UP001275867"/>
    </source>
</evidence>
<evidence type="ECO:0000313" key="2">
    <source>
        <dbReference type="EMBL" id="MDV7695025.1"/>
    </source>
</evidence>
<dbReference type="Gene3D" id="1.10.260.40">
    <property type="entry name" value="lambda repressor-like DNA-binding domains"/>
    <property type="match status" value="1"/>
</dbReference>
<organism evidence="2 3">
    <name type="scientific">Pediococcus parvulus</name>
    <dbReference type="NCBI Taxonomy" id="54062"/>
    <lineage>
        <taxon>Bacteria</taxon>
        <taxon>Bacillati</taxon>
        <taxon>Bacillota</taxon>
        <taxon>Bacilli</taxon>
        <taxon>Lactobacillales</taxon>
        <taxon>Lactobacillaceae</taxon>
        <taxon>Pediococcus</taxon>
    </lineage>
</organism>
<dbReference type="InterPro" id="IPR001387">
    <property type="entry name" value="Cro/C1-type_HTH"/>
</dbReference>
<feature type="domain" description="HTH cro/C1-type" evidence="1">
    <location>
        <begin position="7"/>
        <end position="40"/>
    </location>
</feature>
<dbReference type="PROSITE" id="PS50943">
    <property type="entry name" value="HTH_CROC1"/>
    <property type="match status" value="1"/>
</dbReference>
<comment type="caution">
    <text evidence="2">The sequence shown here is derived from an EMBL/GenBank/DDBJ whole genome shotgun (WGS) entry which is preliminary data.</text>
</comment>
<protein>
    <submittedName>
        <fullName evidence="2">Helix-turn-helix domain-containing protein</fullName>
    </submittedName>
</protein>
<dbReference type="Pfam" id="PF01381">
    <property type="entry name" value="HTH_3"/>
    <property type="match status" value="1"/>
</dbReference>
<reference evidence="2" key="1">
    <citation type="submission" date="2019-10" db="EMBL/GenBank/DDBJ databases">
        <title>Malate fermentation in French cider.</title>
        <authorList>
            <person name="Cousin F.J."/>
            <person name="Medina Fernandez S."/>
            <person name="Misery B."/>
            <person name="Laplace J.-M."/>
            <person name="Cretenet M."/>
        </authorList>
    </citation>
    <scope>NUCLEOTIDE SEQUENCE</scope>
    <source>
        <strain evidence="2">UCMA15901</strain>
    </source>
</reference>
<dbReference type="InterPro" id="IPR010982">
    <property type="entry name" value="Lambda_DNA-bd_dom_sf"/>
</dbReference>